<proteinExistence type="inferred from homology"/>
<evidence type="ECO:0000313" key="4">
    <source>
        <dbReference type="Proteomes" id="UP000834106"/>
    </source>
</evidence>
<dbReference type="SUPFAM" id="SSF53756">
    <property type="entry name" value="UDP-Glycosyltransferase/glycogen phosphorylase"/>
    <property type="match status" value="2"/>
</dbReference>
<evidence type="ECO:0000256" key="1">
    <source>
        <dbReference type="ARBA" id="ARBA00009995"/>
    </source>
</evidence>
<dbReference type="AlphaFoldDB" id="A0AAD2DWC8"/>
<dbReference type="InterPro" id="IPR002213">
    <property type="entry name" value="UDP_glucos_trans"/>
</dbReference>
<evidence type="ECO:0000313" key="3">
    <source>
        <dbReference type="EMBL" id="CAI9770067.1"/>
    </source>
</evidence>
<comment type="similarity">
    <text evidence="1">Belongs to the UDP-glycosyltransferase family.</text>
</comment>
<protein>
    <recommendedName>
        <fullName evidence="5">Glycosyltransferase</fullName>
    </recommendedName>
</protein>
<dbReference type="Proteomes" id="UP000834106">
    <property type="component" value="Chromosome 10"/>
</dbReference>
<dbReference type="Gene3D" id="3.40.50.2000">
    <property type="entry name" value="Glycogen Phosphorylase B"/>
    <property type="match status" value="3"/>
</dbReference>
<dbReference type="PANTHER" id="PTHR11926">
    <property type="entry name" value="GLUCOSYL/GLUCURONOSYL TRANSFERASES"/>
    <property type="match status" value="1"/>
</dbReference>
<gene>
    <name evidence="3" type="ORF">FPE_LOCUS17700</name>
</gene>
<evidence type="ECO:0008006" key="5">
    <source>
        <dbReference type="Google" id="ProtNLM"/>
    </source>
</evidence>
<reference evidence="3" key="1">
    <citation type="submission" date="2023-05" db="EMBL/GenBank/DDBJ databases">
        <authorList>
            <person name="Huff M."/>
        </authorList>
    </citation>
    <scope>NUCLEOTIDE SEQUENCE</scope>
</reference>
<organism evidence="3 4">
    <name type="scientific">Fraxinus pennsylvanica</name>
    <dbReference type="NCBI Taxonomy" id="56036"/>
    <lineage>
        <taxon>Eukaryota</taxon>
        <taxon>Viridiplantae</taxon>
        <taxon>Streptophyta</taxon>
        <taxon>Embryophyta</taxon>
        <taxon>Tracheophyta</taxon>
        <taxon>Spermatophyta</taxon>
        <taxon>Magnoliopsida</taxon>
        <taxon>eudicotyledons</taxon>
        <taxon>Gunneridae</taxon>
        <taxon>Pentapetalae</taxon>
        <taxon>asterids</taxon>
        <taxon>lamiids</taxon>
        <taxon>Lamiales</taxon>
        <taxon>Oleaceae</taxon>
        <taxon>Oleeae</taxon>
        <taxon>Fraxinus</taxon>
    </lineage>
</organism>
<dbReference type="PANTHER" id="PTHR11926:SF774">
    <property type="entry name" value="UDP-GLYCOSYLTRANSFERASE 85A1-RELATED"/>
    <property type="match status" value="1"/>
</dbReference>
<accession>A0AAD2DWC8</accession>
<dbReference type="CDD" id="cd03784">
    <property type="entry name" value="GT1_Gtf-like"/>
    <property type="match status" value="1"/>
</dbReference>
<dbReference type="FunFam" id="3.40.50.2000:FF:000055">
    <property type="entry name" value="Glycosyltransferase"/>
    <property type="match status" value="1"/>
</dbReference>
<evidence type="ECO:0000256" key="2">
    <source>
        <dbReference type="ARBA" id="ARBA00022679"/>
    </source>
</evidence>
<dbReference type="GO" id="GO:0080043">
    <property type="term" value="F:quercetin 3-O-glucosyltransferase activity"/>
    <property type="evidence" value="ECO:0007669"/>
    <property type="project" value="TreeGrafter"/>
</dbReference>
<dbReference type="Pfam" id="PF00201">
    <property type="entry name" value="UDPGT"/>
    <property type="match status" value="1"/>
</dbReference>
<keyword evidence="2" id="KW-0808">Transferase</keyword>
<dbReference type="EMBL" id="OU503045">
    <property type="protein sequence ID" value="CAI9770067.1"/>
    <property type="molecule type" value="Genomic_DNA"/>
</dbReference>
<keyword evidence="4" id="KW-1185">Reference proteome</keyword>
<dbReference type="GO" id="GO:0080044">
    <property type="term" value="F:quercetin 7-O-glucosyltransferase activity"/>
    <property type="evidence" value="ECO:0007669"/>
    <property type="project" value="TreeGrafter"/>
</dbReference>
<name>A0AAD2DWC8_9LAMI</name>
<sequence length="542" mass="61714">MKLHAVVIPYPAQGHIGPVLKLAKLLHYKGFFITFVNTEYNHNRLVRSRGPDSVKGLENFQFKTIPDGLPSSEKDATQDIPALCDSVQKNCLPFFLDLINNLNESPDSPNVNCIVSDAVMSFTLDAAEQLNIPEVVFYTTSACGFMAYCHYAELVTRGYFPLKDESCITNGYLDTKLDWVSGMRDIRLRDFPSFIRTTDPKDIMVNYNILQTKNASRAKAVIINTYDDLEKEVLEAIREKFERVCTIGPLQLLEQEINNTKLKSIGSSLWKEDESCIEWLDQKQPNSVLYVNFGSITVLSAKQLLEFAWGLANSNQHFLWIIRPDLVSGERAILPEEYSREVEGRALMVEWCNQEQRPFEKNLNIITVLSAEQLLEFAWGLANSNQHFLWIIRPDLVSGERAILPEEYSREVEGRALLVEWCNQEQVLARPSVGGFLTHSGWNSTIECISEGVPMICWPFFAEQQTNCRYACTEWEIGLEIEGDVTREKVAKLVKVLMEGEKGKEMGKKALEWKEKARLAVKPGGSSYQNLEYLINEILLKN</sequence>